<feature type="region of interest" description="Disordered" evidence="1">
    <location>
        <begin position="1"/>
        <end position="64"/>
    </location>
</feature>
<feature type="compositionally biased region" description="Basic and acidic residues" evidence="1">
    <location>
        <begin position="27"/>
        <end position="44"/>
    </location>
</feature>
<evidence type="ECO:0000313" key="3">
    <source>
        <dbReference type="Proteomes" id="UP001054252"/>
    </source>
</evidence>
<reference evidence="2 3" key="1">
    <citation type="journal article" date="2021" name="Commun. Biol.">
        <title>The genome of Shorea leprosula (Dipterocarpaceae) highlights the ecological relevance of drought in aseasonal tropical rainforests.</title>
        <authorList>
            <person name="Ng K.K.S."/>
            <person name="Kobayashi M.J."/>
            <person name="Fawcett J.A."/>
            <person name="Hatakeyama M."/>
            <person name="Paape T."/>
            <person name="Ng C.H."/>
            <person name="Ang C.C."/>
            <person name="Tnah L.H."/>
            <person name="Lee C.T."/>
            <person name="Nishiyama T."/>
            <person name="Sese J."/>
            <person name="O'Brien M.J."/>
            <person name="Copetti D."/>
            <person name="Mohd Noor M.I."/>
            <person name="Ong R.C."/>
            <person name="Putra M."/>
            <person name="Sireger I.Z."/>
            <person name="Indrioko S."/>
            <person name="Kosugi Y."/>
            <person name="Izuno A."/>
            <person name="Isagi Y."/>
            <person name="Lee S.L."/>
            <person name="Shimizu K.K."/>
        </authorList>
    </citation>
    <scope>NUCLEOTIDE SEQUENCE [LARGE SCALE GENOMIC DNA]</scope>
    <source>
        <strain evidence="2">214</strain>
    </source>
</reference>
<gene>
    <name evidence="2" type="ORF">SLEP1_g26611</name>
</gene>
<sequence length="99" mass="11594">MSTAHDREEYKSQQPRGRNGVGSSRKKNLEISEGDVPKQKEPKRGRPCSELSEQQKKEKHNTGCRAYRKKKKAELYELQDFKNEFQEEFGSLRPKILKV</sequence>
<dbReference type="EMBL" id="BPVZ01000044">
    <property type="protein sequence ID" value="GKV15869.1"/>
    <property type="molecule type" value="Genomic_DNA"/>
</dbReference>
<protein>
    <submittedName>
        <fullName evidence="2">Uncharacterized protein</fullName>
    </submittedName>
</protein>
<organism evidence="2 3">
    <name type="scientific">Rubroshorea leprosula</name>
    <dbReference type="NCBI Taxonomy" id="152421"/>
    <lineage>
        <taxon>Eukaryota</taxon>
        <taxon>Viridiplantae</taxon>
        <taxon>Streptophyta</taxon>
        <taxon>Embryophyta</taxon>
        <taxon>Tracheophyta</taxon>
        <taxon>Spermatophyta</taxon>
        <taxon>Magnoliopsida</taxon>
        <taxon>eudicotyledons</taxon>
        <taxon>Gunneridae</taxon>
        <taxon>Pentapetalae</taxon>
        <taxon>rosids</taxon>
        <taxon>malvids</taxon>
        <taxon>Malvales</taxon>
        <taxon>Dipterocarpaceae</taxon>
        <taxon>Rubroshorea</taxon>
    </lineage>
</organism>
<proteinExistence type="predicted"/>
<evidence type="ECO:0000256" key="1">
    <source>
        <dbReference type="SAM" id="MobiDB-lite"/>
    </source>
</evidence>
<comment type="caution">
    <text evidence="2">The sequence shown here is derived from an EMBL/GenBank/DDBJ whole genome shotgun (WGS) entry which is preliminary data.</text>
</comment>
<feature type="compositionally biased region" description="Basic and acidic residues" evidence="1">
    <location>
        <begin position="1"/>
        <end position="11"/>
    </location>
</feature>
<dbReference type="Proteomes" id="UP001054252">
    <property type="component" value="Unassembled WGS sequence"/>
</dbReference>
<name>A0AAV5JWV4_9ROSI</name>
<accession>A0AAV5JWV4</accession>
<dbReference type="AlphaFoldDB" id="A0AAV5JWV4"/>
<evidence type="ECO:0000313" key="2">
    <source>
        <dbReference type="EMBL" id="GKV15869.1"/>
    </source>
</evidence>
<keyword evidence="3" id="KW-1185">Reference proteome</keyword>